<keyword evidence="2" id="KW-0722">Serine protease inhibitor</keyword>
<feature type="domain" description="Serpin" evidence="4">
    <location>
        <begin position="13"/>
        <end position="369"/>
    </location>
</feature>
<accession>A0A0E9Y2X9</accession>
<dbReference type="EMBL" id="GAYW01000294">
    <property type="protein sequence ID" value="JAI08684.1"/>
    <property type="molecule type" value="Transcribed_RNA"/>
</dbReference>
<dbReference type="InterPro" id="IPR042185">
    <property type="entry name" value="Serpin_sf_2"/>
</dbReference>
<evidence type="ECO:0000256" key="3">
    <source>
        <dbReference type="RuleBase" id="RU000411"/>
    </source>
</evidence>
<evidence type="ECO:0000256" key="2">
    <source>
        <dbReference type="ARBA" id="ARBA00022900"/>
    </source>
</evidence>
<reference evidence="5" key="1">
    <citation type="submission" date="2014-02" db="EMBL/GenBank/DDBJ databases">
        <title>Comparative bioinformatics, temporal and spatial expression analyses of Ixodes scapularis organic anion transporting polypeptides.</title>
        <authorList>
            <person name="Radulovic Z."/>
            <person name="Porter L."/>
            <person name="Kim T."/>
            <person name="Mulenga A."/>
        </authorList>
    </citation>
    <scope>NUCLEOTIDE SEQUENCE</scope>
</reference>
<reference evidence="5" key="2">
    <citation type="submission" date="2014-02" db="EMBL/GenBank/DDBJ databases">
        <title>Intra- and inter-species comparative analysis of male and female Amblyomma americanum serine protease inhibitors (serpins).</title>
        <authorList>
            <person name="Porter L."/>
            <person name="Kim T."/>
            <person name="Radulovic Z."/>
            <person name="Braz G."/>
            <person name="Vaz I.D.S.Jr."/>
            <person name="Mulenga A."/>
        </authorList>
    </citation>
    <scope>NUCLEOTIDE SEQUENCE</scope>
</reference>
<sequence length="468" mass="51976">MTRPFCTLTDFGLRLVAHALQEAQDVNVCLSPFGVAVALGMALAGTGEATTAQVVHACGAVDPNNLFRTCEKILSMLNSAMPNTKVSLGSKLFVSKEVPLLPEFKETLQETFSDDVGRLNFKENPQAAAQEVNKWAAKATDGNLTQMLREGDVTNKTRLLLVSAIYFRGIWSEPFYGPVKAPFYVNARETAQVDMLESCRGAMYCRSTRIPCEAIELSYVSRCLSLLVILPDRDVSLSKLVAVLTNDVLRRLLKDLKPVNSMAVWLPRFRLQKSYEMVPALRAVGITNLFDDRVVDMSRMTGTGVNLCVDNFIHEALFDTTEEGLGEACRPPNPLDATMIAFRANRPFLYVLLHHYNHAIVFIGAVCSLNHIYRHKKSAKTCQVSLNWTAKGIEGDDSAKTCDPLTSAESFVSVGVVLTLTRRLFGPHRVMFWEAFLQGWTRDEKLPYGCFGIKLLGVGDVFMREMLA</sequence>
<dbReference type="InterPro" id="IPR023796">
    <property type="entry name" value="Serpin_dom"/>
</dbReference>
<organism evidence="5">
    <name type="scientific">Amblyomma americanum</name>
    <name type="common">Lone star tick</name>
    <dbReference type="NCBI Taxonomy" id="6943"/>
    <lineage>
        <taxon>Eukaryota</taxon>
        <taxon>Metazoa</taxon>
        <taxon>Ecdysozoa</taxon>
        <taxon>Arthropoda</taxon>
        <taxon>Chelicerata</taxon>
        <taxon>Arachnida</taxon>
        <taxon>Acari</taxon>
        <taxon>Parasitiformes</taxon>
        <taxon>Ixodida</taxon>
        <taxon>Ixodoidea</taxon>
        <taxon>Ixodidae</taxon>
        <taxon>Amblyomminae</taxon>
        <taxon>Amblyomma</taxon>
    </lineage>
</organism>
<proteinExistence type="inferred from homology"/>
<dbReference type="GO" id="GO:0005615">
    <property type="term" value="C:extracellular space"/>
    <property type="evidence" value="ECO:0007669"/>
    <property type="project" value="InterPro"/>
</dbReference>
<dbReference type="InterPro" id="IPR023795">
    <property type="entry name" value="Serpin_CS"/>
</dbReference>
<dbReference type="PANTHER" id="PTHR11461">
    <property type="entry name" value="SERINE PROTEASE INHIBITOR, SERPIN"/>
    <property type="match status" value="1"/>
</dbReference>
<evidence type="ECO:0000259" key="4">
    <source>
        <dbReference type="SMART" id="SM00093"/>
    </source>
</evidence>
<dbReference type="GO" id="GO:0004867">
    <property type="term" value="F:serine-type endopeptidase inhibitor activity"/>
    <property type="evidence" value="ECO:0007669"/>
    <property type="project" value="UniProtKB-KW"/>
</dbReference>
<dbReference type="Gene3D" id="2.30.39.10">
    <property type="entry name" value="Alpha-1-antitrypsin, domain 1"/>
    <property type="match status" value="1"/>
</dbReference>
<dbReference type="AlphaFoldDB" id="A0A0E9Y2X9"/>
<name>A0A0E9Y2X9_AMBAM</name>
<dbReference type="InterPro" id="IPR036186">
    <property type="entry name" value="Serpin_sf"/>
</dbReference>
<dbReference type="Gene3D" id="3.30.497.10">
    <property type="entry name" value="Antithrombin, subunit I, domain 2"/>
    <property type="match status" value="1"/>
</dbReference>
<dbReference type="InterPro" id="IPR042178">
    <property type="entry name" value="Serpin_sf_1"/>
</dbReference>
<dbReference type="SUPFAM" id="SSF56574">
    <property type="entry name" value="Serpins"/>
    <property type="match status" value="1"/>
</dbReference>
<dbReference type="CDD" id="cd00172">
    <property type="entry name" value="serpin"/>
    <property type="match status" value="1"/>
</dbReference>
<evidence type="ECO:0000313" key="5">
    <source>
        <dbReference type="EMBL" id="JAI08684.1"/>
    </source>
</evidence>
<keyword evidence="1" id="KW-0646">Protease inhibitor</keyword>
<dbReference type="PROSITE" id="PS00284">
    <property type="entry name" value="SERPIN"/>
    <property type="match status" value="1"/>
</dbReference>
<comment type="similarity">
    <text evidence="3">Belongs to the serpin family.</text>
</comment>
<dbReference type="SMART" id="SM00093">
    <property type="entry name" value="SERPIN"/>
    <property type="match status" value="1"/>
</dbReference>
<dbReference type="PANTHER" id="PTHR11461:SF372">
    <property type="entry name" value="ACCESSORY GLAND PROTEIN ACP76A-RELATED"/>
    <property type="match status" value="1"/>
</dbReference>
<protein>
    <submittedName>
        <fullName evidence="5">Serine protease inhibitor</fullName>
    </submittedName>
</protein>
<evidence type="ECO:0000256" key="1">
    <source>
        <dbReference type="ARBA" id="ARBA00022690"/>
    </source>
</evidence>
<dbReference type="InterPro" id="IPR000215">
    <property type="entry name" value="Serpin_fam"/>
</dbReference>
<dbReference type="Pfam" id="PF00079">
    <property type="entry name" value="Serpin"/>
    <property type="match status" value="1"/>
</dbReference>